<dbReference type="InterPro" id="IPR029063">
    <property type="entry name" value="SAM-dependent_MTases_sf"/>
</dbReference>
<keyword evidence="1" id="KW-0489">Methyltransferase</keyword>
<proteinExistence type="predicted"/>
<evidence type="ECO:0000256" key="2">
    <source>
        <dbReference type="ARBA" id="ARBA00022679"/>
    </source>
</evidence>
<gene>
    <name evidence="5" type="ORF">CCMP2556_LOCUS26244</name>
</gene>
<feature type="region of interest" description="Disordered" evidence="4">
    <location>
        <begin position="1622"/>
        <end position="1641"/>
    </location>
</feature>
<evidence type="ECO:0000313" key="5">
    <source>
        <dbReference type="EMBL" id="CAK9051870.1"/>
    </source>
</evidence>
<reference evidence="5 6" key="1">
    <citation type="submission" date="2024-02" db="EMBL/GenBank/DDBJ databases">
        <authorList>
            <person name="Chen Y."/>
            <person name="Shah S."/>
            <person name="Dougan E. K."/>
            <person name="Thang M."/>
            <person name="Chan C."/>
        </authorList>
    </citation>
    <scope>NUCLEOTIDE SEQUENCE [LARGE SCALE GENOMIC DNA]</scope>
</reference>
<comment type="caution">
    <text evidence="5">The sequence shown here is derived from an EMBL/GenBank/DDBJ whole genome shotgun (WGS) entry which is preliminary data.</text>
</comment>
<feature type="region of interest" description="Disordered" evidence="4">
    <location>
        <begin position="1529"/>
        <end position="1561"/>
    </location>
</feature>
<feature type="compositionally biased region" description="Pro residues" evidence="4">
    <location>
        <begin position="1631"/>
        <end position="1641"/>
    </location>
</feature>
<dbReference type="Gene3D" id="1.20.5.170">
    <property type="match status" value="1"/>
</dbReference>
<dbReference type="InterPro" id="IPR001525">
    <property type="entry name" value="C5_MeTfrase"/>
</dbReference>
<evidence type="ECO:0000313" key="6">
    <source>
        <dbReference type="Proteomes" id="UP001642484"/>
    </source>
</evidence>
<name>A0ABP0MK67_9DINO</name>
<feature type="compositionally biased region" description="Basic residues" evidence="4">
    <location>
        <begin position="1539"/>
        <end position="1549"/>
    </location>
</feature>
<sequence>MAEGVRRWHSAVERMVDEPWRGRIKAFLQDHHAAAHLLRREGKVIVSGLVALATDAALEVDPYEFNPGRGYVVPTKGLPRVRLMVPELGNRATTPAIGDHVTCIGTQLANDQWEALTLGMDTVIVFRPKFVASEPLHIVRLFAGAYGGWTRAAHWLSTVLPDLQVGHELFVDNDERIMEVWSTQHGIPHRCGRTPGSITVDLTLKAGVCTGVDDTSLLNAWPRKVNSISTASPPCVSWSHGGKKQGLSCSSGFAMIETVMLIEIQQPLLLFLEGADTTVSHEHFPILEALMNLIGFHKVWQQVVPSRHLSHNQRSRWLAVWARCDLGIAPHETVFDLRAPPLVLWSDDTNAFWTPESFHKQLCLAPEALSKYGNPGLLPPAKRARTIPLTTVEVLNLRLVRQAWDARLTSHNALVQVFERWLTIAKVLSDIPIVDALAITSQISCSVWTSPLLLIRPAGHSVIVVPKQISRSTPIVTNEGDFQIANHNNQPCTMGDIHLANGDWLLIEPIPKPVAAGGHHRWTTNPETLARGASFTSRISFCINTHGWAASDEIHAAMMWLLARFPETIAEFNVLCWRSSEHEFNDELYGEPRFADNGRTVTALLVDNHWAAIEINRIGTHTQIHVFGLGAGLAQRALLIMCRCIDVAPHRVQQHIHSAMPPEHLCGWFLLQRYYTLCRALHQLPEYFDLFNDLPPFRRAEIREAWESSQEEWRRAGASDNLILFATTLRTHFLVRLAATATETSSVVNVPLHVEFPAQAPPTARPPSATHDAVDPHRTTTATLANSTAVDVQHCPVEQPDRIRSRLLECFHRPGWLSSDTLDHALDFLRWHHFHICFCPPALWHSDTQSLHFFAGLDSLHDTFGHLFLSVLWNDHWILLEVHVHEWEASIQTVGPVEILPALRRIVTAACQLLRLHNIVINSAATHFDTAVGLCGWSLLRTLFRRFQVTFPPLSQPWLAALRVHRHHNLIRQVQVTEARAWEANGDHDLLQFASAAVLDFLIRIVQNRFPDERATGGALTDATGSPLSVLQFGSEEPSSPQQRVLARLALFDLHPGWLFSDTADYILDFLREADPDSVYLPPTQWNSDGVTSFNDLCAPLSVAQKCIGLLLWDHHWILCEFQSTVCAQWLFLTGPPELRPVAVQCANALCQHLAIAPTPHVVCRDFSADPHLCGWTLLWLCFEKVGIQVHYPGPLQEASFLRSVHHVDIQRVLTNAATAWQQPTMHQAAFFAMRLLPWHILQVLQGRFPAHQAAGGAGEAKAAAKPKNSQQTGTDPLMKHDPWAKAAAASSRWEDLKLEDKHPFQDSKGEQLIQFHRLQTTPSTKGVVLVSVYGFRRNKHTTSTREDDQLQVIAKLPSAARQPLLTVSGHQGILLRDFLDAGSQPIDTSVIPKFWEVSVRGLRELNIGIDGVKGVAGAILTRRGLAIRAWTTHIAEVRRNMLPNDSRLNDTNMGVVPRFMMDASGWPPGACPGDVIESVTKAVSQPPIPTRTFRSAGVHTWQLGFQSLPDIQTFTVKINGALHQILLTPTPHNVKGGGKGKQRQPKKASAKEDNHGAPTATIATATAHQDKKRIDQLETRFESLQKQVSGIENKQTTLESKLDQRFNDIGDTLRQLVQLSTTRTHEPCGESPPPKTQRTL</sequence>
<dbReference type="Gene3D" id="3.40.50.150">
    <property type="entry name" value="Vaccinia Virus protein VP39"/>
    <property type="match status" value="1"/>
</dbReference>
<feature type="coiled-coil region" evidence="3">
    <location>
        <begin position="1568"/>
        <end position="1595"/>
    </location>
</feature>
<keyword evidence="2" id="KW-0808">Transferase</keyword>
<evidence type="ECO:0000256" key="1">
    <source>
        <dbReference type="ARBA" id="ARBA00022603"/>
    </source>
</evidence>
<dbReference type="Proteomes" id="UP001642484">
    <property type="component" value="Unassembled WGS sequence"/>
</dbReference>
<evidence type="ECO:0000256" key="3">
    <source>
        <dbReference type="SAM" id="Coils"/>
    </source>
</evidence>
<dbReference type="Pfam" id="PF00145">
    <property type="entry name" value="DNA_methylase"/>
    <property type="match status" value="1"/>
</dbReference>
<evidence type="ECO:0000256" key="4">
    <source>
        <dbReference type="SAM" id="MobiDB-lite"/>
    </source>
</evidence>
<feature type="region of interest" description="Disordered" evidence="4">
    <location>
        <begin position="1256"/>
        <end position="1281"/>
    </location>
</feature>
<dbReference type="SUPFAM" id="SSF53335">
    <property type="entry name" value="S-adenosyl-L-methionine-dependent methyltransferases"/>
    <property type="match status" value="1"/>
</dbReference>
<accession>A0ABP0MK67</accession>
<keyword evidence="3" id="KW-0175">Coiled coil</keyword>
<protein>
    <submittedName>
        <fullName evidence="5">Uncharacterized protein</fullName>
    </submittedName>
</protein>
<dbReference type="EMBL" id="CAXAMN010018113">
    <property type="protein sequence ID" value="CAK9051870.1"/>
    <property type="molecule type" value="Genomic_DNA"/>
</dbReference>
<keyword evidence="6" id="KW-1185">Reference proteome</keyword>
<organism evidence="5 6">
    <name type="scientific">Durusdinium trenchii</name>
    <dbReference type="NCBI Taxonomy" id="1381693"/>
    <lineage>
        <taxon>Eukaryota</taxon>
        <taxon>Sar</taxon>
        <taxon>Alveolata</taxon>
        <taxon>Dinophyceae</taxon>
        <taxon>Suessiales</taxon>
        <taxon>Symbiodiniaceae</taxon>
        <taxon>Durusdinium</taxon>
    </lineage>
</organism>